<reference evidence="1 2" key="1">
    <citation type="submission" date="2019-01" db="EMBL/GenBank/DDBJ databases">
        <title>Leucobacter muris sp. nov. isolated from the nose of a laboratory mouse.</title>
        <authorList>
            <person name="Benga L."/>
            <person name="Sproeer C."/>
            <person name="Schumann P."/>
            <person name="Verbarg S."/>
            <person name="Bunk B."/>
            <person name="Engelhardt E."/>
            <person name="Benten P.M."/>
            <person name="Sager M."/>
        </authorList>
    </citation>
    <scope>NUCLEOTIDE SEQUENCE [LARGE SCALE GENOMIC DNA]</scope>
    <source>
        <strain evidence="1 2">DSM 101948</strain>
    </source>
</reference>
<gene>
    <name evidence="1" type="ORF">Leucomu_11630</name>
</gene>
<evidence type="ECO:0000313" key="2">
    <source>
        <dbReference type="Proteomes" id="UP000285768"/>
    </source>
</evidence>
<sequence length="427" mass="45174">MPVLLPPVEGGVLHERSPVAGSPADAAQAAQVLRGVVRRLEEMIGHTVQASGSLNAMRAVSIRNLQARLDSRVVSGARAFTRSVTAGAQAFGRYASEIEEIHTAAHAVVTRVESELAVIVAASRRLEAACEGLGVGSRCVPERWNAPPSVFPPADPGESVFAGAETVDPAVAARGTAKRAARAQAEAEWASAVRIWLGAVERVCAEQRLWRALVEDRRNAEHALVNALDRTDIGELIRFSGGPVPASMFQTDISGTSRPRSLADDPNMRRILSGGLSETEVAAAWKAIRESARYGKSEVQNLPLDVLAVLARTNGIPAWVQDIAGRAVLDHALTDPASAYELMYGSPPGDPLALTEFMRHVEGLNEALVDADRRIGKDLPAGTRIQLVNLGTHDGALTAGISLGNLDRASHVGVNYAGMNSSVGLSE</sequence>
<evidence type="ECO:0008006" key="3">
    <source>
        <dbReference type="Google" id="ProtNLM"/>
    </source>
</evidence>
<evidence type="ECO:0000313" key="1">
    <source>
        <dbReference type="EMBL" id="QAB18478.1"/>
    </source>
</evidence>
<keyword evidence="2" id="KW-1185">Reference proteome</keyword>
<name>A0ABX5QHM2_9MICO</name>
<dbReference type="Proteomes" id="UP000285768">
    <property type="component" value="Chromosome"/>
</dbReference>
<dbReference type="RefSeq" id="WP_128387327.1">
    <property type="nucleotide sequence ID" value="NZ_CP035037.1"/>
</dbReference>
<organism evidence="1 2">
    <name type="scientific">Leucobacter muris</name>
    <dbReference type="NCBI Taxonomy" id="1935379"/>
    <lineage>
        <taxon>Bacteria</taxon>
        <taxon>Bacillati</taxon>
        <taxon>Actinomycetota</taxon>
        <taxon>Actinomycetes</taxon>
        <taxon>Micrococcales</taxon>
        <taxon>Microbacteriaceae</taxon>
        <taxon>Leucobacter</taxon>
    </lineage>
</organism>
<dbReference type="EMBL" id="CP035037">
    <property type="protein sequence ID" value="QAB18478.1"/>
    <property type="molecule type" value="Genomic_DNA"/>
</dbReference>
<accession>A0ABX5QHM2</accession>
<protein>
    <recommendedName>
        <fullName evidence="3">DUF222 domain-containing protein</fullName>
    </recommendedName>
</protein>
<proteinExistence type="predicted"/>